<organism evidence="5 6">
    <name type="scientific">Methylobacterium cerastii</name>
    <dbReference type="NCBI Taxonomy" id="932741"/>
    <lineage>
        <taxon>Bacteria</taxon>
        <taxon>Pseudomonadati</taxon>
        <taxon>Pseudomonadota</taxon>
        <taxon>Alphaproteobacteria</taxon>
        <taxon>Hyphomicrobiales</taxon>
        <taxon>Methylobacteriaceae</taxon>
        <taxon>Methylobacterium</taxon>
    </lineage>
</organism>
<dbReference type="EMBL" id="BPQG01000069">
    <property type="protein sequence ID" value="GJD46168.1"/>
    <property type="molecule type" value="Genomic_DNA"/>
</dbReference>
<dbReference type="PROSITE" id="PS51063">
    <property type="entry name" value="HTH_CRP_2"/>
    <property type="match status" value="1"/>
</dbReference>
<dbReference type="PANTHER" id="PTHR24567:SF68">
    <property type="entry name" value="DNA-BINDING TRANSCRIPTIONAL DUAL REGULATOR CRP"/>
    <property type="match status" value="1"/>
</dbReference>
<dbReference type="Proteomes" id="UP001055117">
    <property type="component" value="Unassembled WGS sequence"/>
</dbReference>
<protein>
    <recommendedName>
        <fullName evidence="4">HTH crp-type domain-containing protein</fullName>
    </recommendedName>
</protein>
<evidence type="ECO:0000256" key="1">
    <source>
        <dbReference type="ARBA" id="ARBA00023015"/>
    </source>
</evidence>
<dbReference type="PANTHER" id="PTHR24567">
    <property type="entry name" value="CRP FAMILY TRANSCRIPTIONAL REGULATORY PROTEIN"/>
    <property type="match status" value="1"/>
</dbReference>
<dbReference type="CDD" id="cd00038">
    <property type="entry name" value="CAP_ED"/>
    <property type="match status" value="1"/>
</dbReference>
<dbReference type="SMART" id="SM00419">
    <property type="entry name" value="HTH_CRP"/>
    <property type="match status" value="1"/>
</dbReference>
<keyword evidence="3" id="KW-0804">Transcription</keyword>
<evidence type="ECO:0000259" key="4">
    <source>
        <dbReference type="PROSITE" id="PS51063"/>
    </source>
</evidence>
<dbReference type="Pfam" id="PF00027">
    <property type="entry name" value="cNMP_binding"/>
    <property type="match status" value="1"/>
</dbReference>
<sequence>MPQASDDLYKAAPPGDGRSTNPLILKLESLATLADEDRAVLEQISANPQVIEPGIDLISVGDKPDGVYLIMDGIACRYTLRANGARQIMAYLIPGDYCDLDVALLARMDHSIGTLATCKVVRIDLATILELLRHHPGIAHALRLATLVDEATLREWVVNLGRRSAPERIAHLMCELLLRLRAAGHAADEGYPLPITPNDLADTTGLTTVHVNRTLADLQRQGLIAMSGGYLRILDRARLEALAEFRPEYLHLGGRVAA</sequence>
<dbReference type="InterPro" id="IPR050397">
    <property type="entry name" value="Env_Response_Regulators"/>
</dbReference>
<dbReference type="Pfam" id="PF13545">
    <property type="entry name" value="HTH_Crp_2"/>
    <property type="match status" value="1"/>
</dbReference>
<dbReference type="Gene3D" id="1.10.10.10">
    <property type="entry name" value="Winged helix-like DNA-binding domain superfamily/Winged helix DNA-binding domain"/>
    <property type="match status" value="1"/>
</dbReference>
<evidence type="ECO:0000256" key="3">
    <source>
        <dbReference type="ARBA" id="ARBA00023163"/>
    </source>
</evidence>
<accession>A0ABQ4QLP5</accession>
<evidence type="ECO:0000313" key="5">
    <source>
        <dbReference type="EMBL" id="GJD46168.1"/>
    </source>
</evidence>
<name>A0ABQ4QLP5_9HYPH</name>
<keyword evidence="6" id="KW-1185">Reference proteome</keyword>
<dbReference type="InterPro" id="IPR036388">
    <property type="entry name" value="WH-like_DNA-bd_sf"/>
</dbReference>
<evidence type="ECO:0000313" key="6">
    <source>
        <dbReference type="Proteomes" id="UP001055117"/>
    </source>
</evidence>
<dbReference type="InterPro" id="IPR012318">
    <property type="entry name" value="HTH_CRP"/>
</dbReference>
<dbReference type="Gene3D" id="2.60.120.10">
    <property type="entry name" value="Jelly Rolls"/>
    <property type="match status" value="1"/>
</dbReference>
<proteinExistence type="predicted"/>
<feature type="domain" description="HTH crp-type" evidence="4">
    <location>
        <begin position="163"/>
        <end position="237"/>
    </location>
</feature>
<dbReference type="SUPFAM" id="SSF51206">
    <property type="entry name" value="cAMP-binding domain-like"/>
    <property type="match status" value="1"/>
</dbReference>
<evidence type="ECO:0000256" key="2">
    <source>
        <dbReference type="ARBA" id="ARBA00023125"/>
    </source>
</evidence>
<keyword evidence="1" id="KW-0805">Transcription regulation</keyword>
<dbReference type="SMART" id="SM00100">
    <property type="entry name" value="cNMP"/>
    <property type="match status" value="1"/>
</dbReference>
<dbReference type="InterPro" id="IPR036390">
    <property type="entry name" value="WH_DNA-bd_sf"/>
</dbReference>
<gene>
    <name evidence="5" type="ORF">AFCDBAGC_4048</name>
</gene>
<dbReference type="InterPro" id="IPR014710">
    <property type="entry name" value="RmlC-like_jellyroll"/>
</dbReference>
<keyword evidence="2" id="KW-0238">DNA-binding</keyword>
<reference evidence="5 6" key="1">
    <citation type="journal article" date="2021" name="Front. Microbiol.">
        <title>Comprehensive Comparative Genomics and Phenotyping of Methylobacterium Species.</title>
        <authorList>
            <person name="Alessa O."/>
            <person name="Ogura Y."/>
            <person name="Fujitani Y."/>
            <person name="Takami H."/>
            <person name="Hayashi T."/>
            <person name="Sahin N."/>
            <person name="Tani A."/>
        </authorList>
    </citation>
    <scope>NUCLEOTIDE SEQUENCE [LARGE SCALE GENOMIC DNA]</scope>
    <source>
        <strain evidence="5 6">DSM 23679</strain>
    </source>
</reference>
<dbReference type="RefSeq" id="WP_147828757.1">
    <property type="nucleotide sequence ID" value="NZ_BPQG01000069.1"/>
</dbReference>
<comment type="caution">
    <text evidence="5">The sequence shown here is derived from an EMBL/GenBank/DDBJ whole genome shotgun (WGS) entry which is preliminary data.</text>
</comment>
<dbReference type="SUPFAM" id="SSF46785">
    <property type="entry name" value="Winged helix' DNA-binding domain"/>
    <property type="match status" value="1"/>
</dbReference>
<dbReference type="InterPro" id="IPR000595">
    <property type="entry name" value="cNMP-bd_dom"/>
</dbReference>
<dbReference type="InterPro" id="IPR018490">
    <property type="entry name" value="cNMP-bd_dom_sf"/>
</dbReference>